<dbReference type="AlphaFoldDB" id="A0AAE0PJD5"/>
<evidence type="ECO:0000256" key="5">
    <source>
        <dbReference type="ARBA" id="ARBA00023187"/>
    </source>
</evidence>
<organism evidence="9 10">
    <name type="scientific">Sordaria brevicollis</name>
    <dbReference type="NCBI Taxonomy" id="83679"/>
    <lineage>
        <taxon>Eukaryota</taxon>
        <taxon>Fungi</taxon>
        <taxon>Dikarya</taxon>
        <taxon>Ascomycota</taxon>
        <taxon>Pezizomycotina</taxon>
        <taxon>Sordariomycetes</taxon>
        <taxon>Sordariomycetidae</taxon>
        <taxon>Sordariales</taxon>
        <taxon>Sordariaceae</taxon>
        <taxon>Sordaria</taxon>
    </lineage>
</organism>
<dbReference type="Pfam" id="PF08312">
    <property type="entry name" value="cwf21"/>
    <property type="match status" value="1"/>
</dbReference>
<feature type="compositionally biased region" description="Basic and acidic residues" evidence="7">
    <location>
        <begin position="203"/>
        <end position="226"/>
    </location>
</feature>
<feature type="region of interest" description="Disordered" evidence="7">
    <location>
        <begin position="1"/>
        <end position="58"/>
    </location>
</feature>
<dbReference type="GO" id="GO:0008380">
    <property type="term" value="P:RNA splicing"/>
    <property type="evidence" value="ECO:0007669"/>
    <property type="project" value="UniProtKB-KW"/>
</dbReference>
<keyword evidence="3" id="KW-0507">mRNA processing</keyword>
<reference evidence="9" key="2">
    <citation type="submission" date="2023-07" db="EMBL/GenBank/DDBJ databases">
        <authorList>
            <consortium name="Lawrence Berkeley National Laboratory"/>
            <person name="Haridas S."/>
            <person name="Hensen N."/>
            <person name="Bonometti L."/>
            <person name="Westerberg I."/>
            <person name="Brannstrom I.O."/>
            <person name="Guillou S."/>
            <person name="Cros-Aarteil S."/>
            <person name="Calhoun S."/>
            <person name="Kuo A."/>
            <person name="Mondo S."/>
            <person name="Pangilinan J."/>
            <person name="Riley R."/>
            <person name="LaButti K."/>
            <person name="Andreopoulos B."/>
            <person name="Lipzen A."/>
            <person name="Chen C."/>
            <person name="Yanf M."/>
            <person name="Daum C."/>
            <person name="Ng V."/>
            <person name="Clum A."/>
            <person name="Steindorff A."/>
            <person name="Ohm R."/>
            <person name="Martin F."/>
            <person name="Silar P."/>
            <person name="Natvig D."/>
            <person name="Lalanne C."/>
            <person name="Gautier V."/>
            <person name="Ament-velasquez S.L."/>
            <person name="Kruys A."/>
            <person name="Hutchinson M.I."/>
            <person name="Powell A.J."/>
            <person name="Barry K."/>
            <person name="Miller A.N."/>
            <person name="Grigoriev I.V."/>
            <person name="Debuchy R."/>
            <person name="Gladieux P."/>
            <person name="Thoren M.H."/>
            <person name="Johannesson H."/>
        </authorList>
    </citation>
    <scope>NUCLEOTIDE SEQUENCE</scope>
    <source>
        <strain evidence="9">FGSC 1904</strain>
    </source>
</reference>
<reference evidence="9" key="1">
    <citation type="journal article" date="2023" name="Mol. Phylogenet. Evol.">
        <title>Genome-scale phylogeny and comparative genomics of the fungal order Sordariales.</title>
        <authorList>
            <person name="Hensen N."/>
            <person name="Bonometti L."/>
            <person name="Westerberg I."/>
            <person name="Brannstrom I.O."/>
            <person name="Guillou S."/>
            <person name="Cros-Aarteil S."/>
            <person name="Calhoun S."/>
            <person name="Haridas S."/>
            <person name="Kuo A."/>
            <person name="Mondo S."/>
            <person name="Pangilinan J."/>
            <person name="Riley R."/>
            <person name="LaButti K."/>
            <person name="Andreopoulos B."/>
            <person name="Lipzen A."/>
            <person name="Chen C."/>
            <person name="Yan M."/>
            <person name="Daum C."/>
            <person name="Ng V."/>
            <person name="Clum A."/>
            <person name="Steindorff A."/>
            <person name="Ohm R.A."/>
            <person name="Martin F."/>
            <person name="Silar P."/>
            <person name="Natvig D.O."/>
            <person name="Lalanne C."/>
            <person name="Gautier V."/>
            <person name="Ament-Velasquez S.L."/>
            <person name="Kruys A."/>
            <person name="Hutchinson M.I."/>
            <person name="Powell A.J."/>
            <person name="Barry K."/>
            <person name="Miller A.N."/>
            <person name="Grigoriev I.V."/>
            <person name="Debuchy R."/>
            <person name="Gladieux P."/>
            <person name="Hiltunen Thoren M."/>
            <person name="Johannesson H."/>
        </authorList>
    </citation>
    <scope>NUCLEOTIDE SEQUENCE</scope>
    <source>
        <strain evidence="9">FGSC 1904</strain>
    </source>
</reference>
<feature type="compositionally biased region" description="Basic and acidic residues" evidence="7">
    <location>
        <begin position="331"/>
        <end position="348"/>
    </location>
</feature>
<dbReference type="GO" id="GO:0006397">
    <property type="term" value="P:mRNA processing"/>
    <property type="evidence" value="ECO:0007669"/>
    <property type="project" value="UniProtKB-KW"/>
</dbReference>
<evidence type="ECO:0000256" key="2">
    <source>
        <dbReference type="ARBA" id="ARBA00005954"/>
    </source>
</evidence>
<keyword evidence="6" id="KW-0539">Nucleus</keyword>
<evidence type="ECO:0000256" key="4">
    <source>
        <dbReference type="ARBA" id="ARBA00022728"/>
    </source>
</evidence>
<evidence type="ECO:0000259" key="8">
    <source>
        <dbReference type="SMART" id="SM01115"/>
    </source>
</evidence>
<comment type="caution">
    <text evidence="9">The sequence shown here is derived from an EMBL/GenBank/DDBJ whole genome shotgun (WGS) entry which is preliminary data.</text>
</comment>
<name>A0AAE0PJD5_SORBR</name>
<feature type="compositionally biased region" description="Basic and acidic residues" evidence="7">
    <location>
        <begin position="119"/>
        <end position="165"/>
    </location>
</feature>
<dbReference type="InterPro" id="IPR013170">
    <property type="entry name" value="mRNA_splic_Cwf21_dom"/>
</dbReference>
<keyword evidence="5" id="KW-0508">mRNA splicing</keyword>
<comment type="subcellular location">
    <subcellularLocation>
        <location evidence="1">Nucleus</location>
    </subcellularLocation>
</comment>
<dbReference type="SMART" id="SM01115">
    <property type="entry name" value="cwf21"/>
    <property type="match status" value="1"/>
</dbReference>
<feature type="compositionally biased region" description="Polar residues" evidence="7">
    <location>
        <begin position="1"/>
        <end position="19"/>
    </location>
</feature>
<evidence type="ECO:0000313" key="10">
    <source>
        <dbReference type="Proteomes" id="UP001281003"/>
    </source>
</evidence>
<dbReference type="PANTHER" id="PTHR36562">
    <property type="entry name" value="SERINE/ARGININE REPETITIVE MATRIX 2"/>
    <property type="match status" value="1"/>
</dbReference>
<feature type="compositionally biased region" description="Basic residues" evidence="7">
    <location>
        <begin position="292"/>
        <end position="310"/>
    </location>
</feature>
<dbReference type="Proteomes" id="UP001281003">
    <property type="component" value="Unassembled WGS sequence"/>
</dbReference>
<dbReference type="EMBL" id="JAUTDP010000003">
    <property type="protein sequence ID" value="KAK3401131.1"/>
    <property type="molecule type" value="Genomic_DNA"/>
</dbReference>
<evidence type="ECO:0000256" key="7">
    <source>
        <dbReference type="SAM" id="MobiDB-lite"/>
    </source>
</evidence>
<dbReference type="GO" id="GO:0005681">
    <property type="term" value="C:spliceosomal complex"/>
    <property type="evidence" value="ECO:0007669"/>
    <property type="project" value="UniProtKB-KW"/>
</dbReference>
<evidence type="ECO:0000256" key="3">
    <source>
        <dbReference type="ARBA" id="ARBA00022664"/>
    </source>
</evidence>
<dbReference type="PANTHER" id="PTHR36562:SF5">
    <property type="entry name" value="SERINE_ARGININE REPETITIVE MATRIX 2"/>
    <property type="match status" value="1"/>
</dbReference>
<evidence type="ECO:0000256" key="6">
    <source>
        <dbReference type="ARBA" id="ARBA00023242"/>
    </source>
</evidence>
<proteinExistence type="inferred from homology"/>
<dbReference type="InterPro" id="IPR051372">
    <property type="entry name" value="CWC21"/>
</dbReference>
<feature type="compositionally biased region" description="Basic residues" evidence="7">
    <location>
        <begin position="260"/>
        <end position="274"/>
    </location>
</feature>
<feature type="domain" description="CWF21" evidence="8">
    <location>
        <begin position="55"/>
        <end position="100"/>
    </location>
</feature>
<protein>
    <submittedName>
        <fullName evidence="9">Cwf21 domain-containing protein</fullName>
    </submittedName>
</protein>
<accession>A0AAE0PJD5</accession>
<feature type="compositionally biased region" description="Basic and acidic residues" evidence="7">
    <location>
        <begin position="38"/>
        <end position="58"/>
    </location>
</feature>
<feature type="region of interest" description="Disordered" evidence="7">
    <location>
        <begin position="100"/>
        <end position="348"/>
    </location>
</feature>
<evidence type="ECO:0000313" key="9">
    <source>
        <dbReference type="EMBL" id="KAK3401131.1"/>
    </source>
</evidence>
<dbReference type="CDD" id="cd21372">
    <property type="entry name" value="cwf21_CWC21-like"/>
    <property type="match status" value="1"/>
</dbReference>
<keyword evidence="10" id="KW-1185">Reference proteome</keyword>
<sequence length="348" mass="40319">MSDNVGLSTPRGSGTSGYVQRNLAHFNRPRDNFQYPPKDFDSLKHQPRQPDKGLLEHDRKREVEVKVFELRDKLEEEGVEEDEIETRCDELRQKLLAEMERQNSRGAPAGPRKNLKAHQVHEIADAKIKESERLRQALKISRDYQEGSHWKKQEERLKGALEREVNGGGSGSMGPPPAPTGPSGDRDRGYDRDRGRGRGHGRRDRDEGRLSPRERRPPPRDWDRPPTPRGWGGRGGRGGREREVDSYRGAAGGGRDMSRSRSRSPIRQRSRTRSPVRDRSRSRSPARERSLSRSRSRSRSYSRSRSPPRRRAVDSPSRSRSRSRSRSYSRSPDRDRYREKYRERDDRD</sequence>
<keyword evidence="4" id="KW-0747">Spliceosome</keyword>
<evidence type="ECO:0000256" key="1">
    <source>
        <dbReference type="ARBA" id="ARBA00004123"/>
    </source>
</evidence>
<comment type="similarity">
    <text evidence="2">Belongs to the CWC21 family.</text>
</comment>
<feature type="compositionally biased region" description="Basic and acidic residues" evidence="7">
    <location>
        <begin position="275"/>
        <end position="291"/>
    </location>
</feature>
<dbReference type="Gene3D" id="6.10.140.420">
    <property type="match status" value="1"/>
</dbReference>
<gene>
    <name evidence="9" type="ORF">B0T20DRAFT_505394</name>
</gene>
<feature type="compositionally biased region" description="Basic and acidic residues" evidence="7">
    <location>
        <begin position="184"/>
        <end position="196"/>
    </location>
</feature>